<comment type="catalytic activity">
    <reaction evidence="9">
        <text>Release of signal peptides from bacterial membrane prolipoproteins. Hydrolyzes -Xaa-Yaa-Zaa-|-(S,diacylglyceryl)Cys-, in which Xaa is hydrophobic (preferably Leu), and Yaa (Ala or Ser) and Zaa (Gly or Ala) have small, neutral side chains.</text>
        <dbReference type="EC" id="3.4.23.36"/>
    </reaction>
</comment>
<evidence type="ECO:0000256" key="1">
    <source>
        <dbReference type="ARBA" id="ARBA00006139"/>
    </source>
</evidence>
<feature type="transmembrane region" description="Helical" evidence="9">
    <location>
        <begin position="148"/>
        <end position="170"/>
    </location>
</feature>
<evidence type="ECO:0000256" key="9">
    <source>
        <dbReference type="HAMAP-Rule" id="MF_00161"/>
    </source>
</evidence>
<evidence type="ECO:0000313" key="12">
    <source>
        <dbReference type="Proteomes" id="UP000185934"/>
    </source>
</evidence>
<proteinExistence type="inferred from homology"/>
<keyword evidence="3 9" id="KW-0645">Protease</keyword>
<organism evidence="11 12">
    <name type="scientific">Dehalogenimonas formicexedens</name>
    <dbReference type="NCBI Taxonomy" id="1839801"/>
    <lineage>
        <taxon>Bacteria</taxon>
        <taxon>Bacillati</taxon>
        <taxon>Chloroflexota</taxon>
        <taxon>Dehalococcoidia</taxon>
        <taxon>Dehalococcoidales</taxon>
        <taxon>Dehalococcoidaceae</taxon>
        <taxon>Dehalogenimonas</taxon>
    </lineage>
</organism>
<evidence type="ECO:0000256" key="7">
    <source>
        <dbReference type="ARBA" id="ARBA00022989"/>
    </source>
</evidence>
<dbReference type="PANTHER" id="PTHR33695">
    <property type="entry name" value="LIPOPROTEIN SIGNAL PEPTIDASE"/>
    <property type="match status" value="1"/>
</dbReference>
<feature type="transmembrane region" description="Helical" evidence="9">
    <location>
        <begin position="117"/>
        <end position="136"/>
    </location>
</feature>
<feature type="transmembrane region" description="Helical" evidence="9">
    <location>
        <begin position="23"/>
        <end position="41"/>
    </location>
</feature>
<feature type="active site" evidence="9">
    <location>
        <position position="141"/>
    </location>
</feature>
<evidence type="ECO:0000256" key="6">
    <source>
        <dbReference type="ARBA" id="ARBA00022801"/>
    </source>
</evidence>
<dbReference type="KEGG" id="dfo:Dform_00169"/>
<evidence type="ECO:0000256" key="4">
    <source>
        <dbReference type="ARBA" id="ARBA00022692"/>
    </source>
</evidence>
<evidence type="ECO:0000256" key="2">
    <source>
        <dbReference type="ARBA" id="ARBA00022475"/>
    </source>
</evidence>
<comment type="similarity">
    <text evidence="1 9 10">Belongs to the peptidase A8 family.</text>
</comment>
<sequence length="178" mass="19193">MQNCASPVKPNSTDRDKIFPLKFSVKNLGLSAFIMAVIVGLDQLTKHLVRTYISFSEAIPSHGFFQLVHAENTGAAFSIFQNSIPILIVTSSLALIVIAVIALSHQFRFLENTWGRIGLGLAAGGTAGNLIDRAYYGFVTDFLKAGPWPAFNVADSAVVVGMILMAFLYLRSGQAAGR</sequence>
<evidence type="ECO:0000256" key="3">
    <source>
        <dbReference type="ARBA" id="ARBA00022670"/>
    </source>
</evidence>
<dbReference type="NCBIfam" id="TIGR00077">
    <property type="entry name" value="lspA"/>
    <property type="match status" value="1"/>
</dbReference>
<feature type="transmembrane region" description="Helical" evidence="9">
    <location>
        <begin position="84"/>
        <end position="105"/>
    </location>
</feature>
<dbReference type="EC" id="3.4.23.36" evidence="9"/>
<gene>
    <name evidence="9 11" type="primary">lspA</name>
    <name evidence="11" type="ORF">Dform_00169</name>
</gene>
<dbReference type="PRINTS" id="PR00781">
    <property type="entry name" value="LIPOSIGPTASE"/>
</dbReference>
<dbReference type="AlphaFoldDB" id="A0A1P8F5A7"/>
<comment type="subcellular location">
    <subcellularLocation>
        <location evidence="9">Cell membrane</location>
        <topology evidence="9">Multi-pass membrane protein</topology>
    </subcellularLocation>
</comment>
<dbReference type="GO" id="GO:0006508">
    <property type="term" value="P:proteolysis"/>
    <property type="evidence" value="ECO:0007669"/>
    <property type="project" value="UniProtKB-KW"/>
</dbReference>
<keyword evidence="12" id="KW-1185">Reference proteome</keyword>
<evidence type="ECO:0000256" key="8">
    <source>
        <dbReference type="ARBA" id="ARBA00023136"/>
    </source>
</evidence>
<dbReference type="HAMAP" id="MF_00161">
    <property type="entry name" value="LspA"/>
    <property type="match status" value="1"/>
</dbReference>
<comment type="function">
    <text evidence="9">This protein specifically catalyzes the removal of signal peptides from prolipoproteins.</text>
</comment>
<dbReference type="Proteomes" id="UP000185934">
    <property type="component" value="Chromosome"/>
</dbReference>
<dbReference type="EMBL" id="CP018258">
    <property type="protein sequence ID" value="APV43532.1"/>
    <property type="molecule type" value="Genomic_DNA"/>
</dbReference>
<dbReference type="Pfam" id="PF01252">
    <property type="entry name" value="Peptidase_A8"/>
    <property type="match status" value="1"/>
</dbReference>
<dbReference type="InterPro" id="IPR001872">
    <property type="entry name" value="Peptidase_A8"/>
</dbReference>
<keyword evidence="4 9" id="KW-0812">Transmembrane</keyword>
<dbReference type="PANTHER" id="PTHR33695:SF1">
    <property type="entry name" value="LIPOPROTEIN SIGNAL PEPTIDASE"/>
    <property type="match status" value="1"/>
</dbReference>
<evidence type="ECO:0000313" key="11">
    <source>
        <dbReference type="EMBL" id="APV43532.1"/>
    </source>
</evidence>
<reference evidence="12" key="1">
    <citation type="submission" date="2016-11" db="EMBL/GenBank/DDBJ databases">
        <title>Dehalogenimonas formicexedens sp. nov., a chlorinated alkane respiring bacterium isolated from contaminated groundwater.</title>
        <authorList>
            <person name="Key T.A."/>
            <person name="Bowman K.S."/>
            <person name="Lee I."/>
            <person name="Chun J."/>
            <person name="Albuquerque L."/>
            <person name="da Costa M.S."/>
            <person name="Rainey F.A."/>
            <person name="Moe W.M."/>
        </authorList>
    </citation>
    <scope>NUCLEOTIDE SEQUENCE [LARGE SCALE GENOMIC DNA]</scope>
    <source>
        <strain evidence="12">NSZ-14</strain>
    </source>
</reference>
<keyword evidence="2 9" id="KW-1003">Cell membrane</keyword>
<protein>
    <recommendedName>
        <fullName evidence="9">Lipoprotein signal peptidase</fullName>
        <ecNumber evidence="9">3.4.23.36</ecNumber>
    </recommendedName>
    <alternativeName>
        <fullName evidence="9">Prolipoprotein signal peptidase</fullName>
    </alternativeName>
    <alternativeName>
        <fullName evidence="9">Signal peptidase II</fullName>
        <shortName evidence="9">SPase II</shortName>
    </alternativeName>
</protein>
<evidence type="ECO:0000256" key="5">
    <source>
        <dbReference type="ARBA" id="ARBA00022750"/>
    </source>
</evidence>
<evidence type="ECO:0000256" key="10">
    <source>
        <dbReference type="RuleBase" id="RU004181"/>
    </source>
</evidence>
<keyword evidence="8 9" id="KW-0472">Membrane</keyword>
<dbReference type="STRING" id="1839801.Dform_00169"/>
<feature type="active site" evidence="9">
    <location>
        <position position="155"/>
    </location>
</feature>
<comment type="pathway">
    <text evidence="9">Protein modification; lipoprotein biosynthesis (signal peptide cleavage).</text>
</comment>
<accession>A0A1P8F5A7</accession>
<keyword evidence="5 9" id="KW-0064">Aspartyl protease</keyword>
<dbReference type="UniPathway" id="UPA00665"/>
<name>A0A1P8F5A7_9CHLR</name>
<keyword evidence="6 9" id="KW-0378">Hydrolase</keyword>
<dbReference type="GO" id="GO:0005886">
    <property type="term" value="C:plasma membrane"/>
    <property type="evidence" value="ECO:0007669"/>
    <property type="project" value="UniProtKB-SubCell"/>
</dbReference>
<keyword evidence="7 9" id="KW-1133">Transmembrane helix</keyword>
<dbReference type="GO" id="GO:0004190">
    <property type="term" value="F:aspartic-type endopeptidase activity"/>
    <property type="evidence" value="ECO:0007669"/>
    <property type="project" value="UniProtKB-UniRule"/>
</dbReference>